<evidence type="ECO:0000256" key="3">
    <source>
        <dbReference type="ARBA" id="ARBA00022840"/>
    </source>
</evidence>
<feature type="binding site" evidence="4">
    <location>
        <position position="391"/>
    </location>
    <ligand>
        <name>ATP</name>
        <dbReference type="ChEBI" id="CHEBI:30616"/>
    </ligand>
</feature>
<keyword evidence="6" id="KW-0472">Membrane</keyword>
<evidence type="ECO:0000256" key="5">
    <source>
        <dbReference type="SAM" id="MobiDB-lite"/>
    </source>
</evidence>
<dbReference type="PROSITE" id="PS00107">
    <property type="entry name" value="PROTEIN_KINASE_ATP"/>
    <property type="match status" value="1"/>
</dbReference>
<evidence type="ECO:0000259" key="7">
    <source>
        <dbReference type="PROSITE" id="PS50011"/>
    </source>
</evidence>
<feature type="region of interest" description="Disordered" evidence="5">
    <location>
        <begin position="316"/>
        <end position="340"/>
    </location>
</feature>
<proteinExistence type="predicted"/>
<dbReference type="VEuPathDB" id="FungiDB:AeMF1_002018"/>
<dbReference type="InterPro" id="IPR051681">
    <property type="entry name" value="Ser/Thr_Kinases-Pseudokinases"/>
</dbReference>
<evidence type="ECO:0000256" key="6">
    <source>
        <dbReference type="SAM" id="Phobius"/>
    </source>
</evidence>
<dbReference type="SUPFAM" id="SSF56112">
    <property type="entry name" value="Protein kinase-like (PK-like)"/>
    <property type="match status" value="1"/>
</dbReference>
<dbReference type="InterPro" id="IPR017441">
    <property type="entry name" value="Protein_kinase_ATP_BS"/>
</dbReference>
<name>A0A6G0WXB0_9STRA</name>
<keyword evidence="1" id="KW-0723">Serine/threonine-protein kinase</keyword>
<dbReference type="InterPro" id="IPR008271">
    <property type="entry name" value="Ser/Thr_kinase_AS"/>
</dbReference>
<organism evidence="8 9">
    <name type="scientific">Aphanomyces euteiches</name>
    <dbReference type="NCBI Taxonomy" id="100861"/>
    <lineage>
        <taxon>Eukaryota</taxon>
        <taxon>Sar</taxon>
        <taxon>Stramenopiles</taxon>
        <taxon>Oomycota</taxon>
        <taxon>Saprolegniomycetes</taxon>
        <taxon>Saprolegniales</taxon>
        <taxon>Verrucalvaceae</taxon>
        <taxon>Aphanomyces</taxon>
    </lineage>
</organism>
<keyword evidence="6" id="KW-1133">Transmembrane helix</keyword>
<gene>
    <name evidence="8" type="ORF">Ae201684_010821</name>
</gene>
<dbReference type="AlphaFoldDB" id="A0A6G0WXB0"/>
<keyword evidence="1" id="KW-0808">Transferase</keyword>
<sequence>MSESKWKESSNLVARFKEMYTANPKASNVSYEGITLPTAVTSRLADKGLAFDNLPNLMRQALLWDMGLVVGHVNGDDTLMQVYVSVNGSMANIMLPWNDFIKSTAGADPVTLVPKEQTTCTFGGVAYNRQKVMDGLALMKTLKCAVSLVGIDGQSTLIAQDALPSTVVPQPRLYKHQDTTQGWTLLGIHLLPTTSSAASGEAAWGECPADASHEALIIPCEVKDYLSTSTNKYMPRYSSAMDSWLAEFKAANPNLTIKPSTTSISPTPVPTSTPNTSNVGLIVGVACGAVALIGLLLLWLLRRRRKQPLAYEDTREDGYAPATTQKHQGTGTFGTSSSQFGRHTGSEGISLASISLYRLQNEDVKIERLIGSGAYANVLLGSYKGRDIAVKQLLPGRASIVEVQALVDEIVLLAGFSSPYIIEFVGAMWDKPIDLACVLEYMDLGDLRHYLSHRPSSEYSWSEKIECIYNIIEGLVYLHSFPIIHRDLKSRNVLLDTHKGTKLTDFGVSREQTQETMTNGVGTYRWMAPEILKYNHYTVAADVYSFGMILSEFATHEIPYADRVNPYDGKPLIDTAIMAMVVTNEIQPTFTNDMPAFLKDIALQCISHDPSKRPTSMVLSSKIRKHMTMTF</sequence>
<feature type="domain" description="Protein kinase" evidence="7">
    <location>
        <begin position="364"/>
        <end position="629"/>
    </location>
</feature>
<dbReference type="GO" id="GO:0004674">
    <property type="term" value="F:protein serine/threonine kinase activity"/>
    <property type="evidence" value="ECO:0007669"/>
    <property type="project" value="UniProtKB-KW"/>
</dbReference>
<dbReference type="EMBL" id="VJMJ01000137">
    <property type="protein sequence ID" value="KAF0732172.1"/>
    <property type="molecule type" value="Genomic_DNA"/>
</dbReference>
<dbReference type="InterPro" id="IPR000719">
    <property type="entry name" value="Prot_kinase_dom"/>
</dbReference>
<keyword evidence="2 4" id="KW-0547">Nucleotide-binding</keyword>
<reference evidence="8 9" key="1">
    <citation type="submission" date="2019-07" db="EMBL/GenBank/DDBJ databases">
        <title>Genomics analysis of Aphanomyces spp. identifies a new class of oomycete effector associated with host adaptation.</title>
        <authorList>
            <person name="Gaulin E."/>
        </authorList>
    </citation>
    <scope>NUCLEOTIDE SEQUENCE [LARGE SCALE GENOMIC DNA]</scope>
    <source>
        <strain evidence="8 9">ATCC 201684</strain>
    </source>
</reference>
<dbReference type="InterPro" id="IPR011009">
    <property type="entry name" value="Kinase-like_dom_sf"/>
</dbReference>
<evidence type="ECO:0000256" key="1">
    <source>
        <dbReference type="ARBA" id="ARBA00022527"/>
    </source>
</evidence>
<dbReference type="InterPro" id="IPR001245">
    <property type="entry name" value="Ser-Thr/Tyr_kinase_cat_dom"/>
</dbReference>
<feature type="compositionally biased region" description="Polar residues" evidence="5">
    <location>
        <begin position="322"/>
        <end position="340"/>
    </location>
</feature>
<dbReference type="Proteomes" id="UP000481153">
    <property type="component" value="Unassembled WGS sequence"/>
</dbReference>
<dbReference type="SMART" id="SM00220">
    <property type="entry name" value="S_TKc"/>
    <property type="match status" value="1"/>
</dbReference>
<evidence type="ECO:0000313" key="8">
    <source>
        <dbReference type="EMBL" id="KAF0732172.1"/>
    </source>
</evidence>
<comment type="caution">
    <text evidence="8">The sequence shown here is derived from an EMBL/GenBank/DDBJ whole genome shotgun (WGS) entry which is preliminary data.</text>
</comment>
<accession>A0A6G0WXB0</accession>
<dbReference type="PANTHER" id="PTHR44329:SF214">
    <property type="entry name" value="PROTEIN KINASE DOMAIN-CONTAINING PROTEIN"/>
    <property type="match status" value="1"/>
</dbReference>
<evidence type="ECO:0000256" key="2">
    <source>
        <dbReference type="ARBA" id="ARBA00022741"/>
    </source>
</evidence>
<dbReference type="PROSITE" id="PS50011">
    <property type="entry name" value="PROTEIN_KINASE_DOM"/>
    <property type="match status" value="1"/>
</dbReference>
<feature type="transmembrane region" description="Helical" evidence="6">
    <location>
        <begin position="279"/>
        <end position="301"/>
    </location>
</feature>
<keyword evidence="1" id="KW-0418">Kinase</keyword>
<protein>
    <recommendedName>
        <fullName evidence="7">Protein kinase domain-containing protein</fullName>
    </recommendedName>
</protein>
<evidence type="ECO:0000256" key="4">
    <source>
        <dbReference type="PROSITE-ProRule" id="PRU10141"/>
    </source>
</evidence>
<keyword evidence="9" id="KW-1185">Reference proteome</keyword>
<evidence type="ECO:0000313" key="9">
    <source>
        <dbReference type="Proteomes" id="UP000481153"/>
    </source>
</evidence>
<dbReference type="Gene3D" id="1.10.510.10">
    <property type="entry name" value="Transferase(Phosphotransferase) domain 1"/>
    <property type="match status" value="1"/>
</dbReference>
<dbReference type="PRINTS" id="PR00109">
    <property type="entry name" value="TYRKINASE"/>
</dbReference>
<keyword evidence="3 4" id="KW-0067">ATP-binding</keyword>
<dbReference type="GO" id="GO:0005524">
    <property type="term" value="F:ATP binding"/>
    <property type="evidence" value="ECO:0007669"/>
    <property type="project" value="UniProtKB-UniRule"/>
</dbReference>
<keyword evidence="6" id="KW-0812">Transmembrane</keyword>
<dbReference type="PANTHER" id="PTHR44329">
    <property type="entry name" value="SERINE/THREONINE-PROTEIN KINASE TNNI3K-RELATED"/>
    <property type="match status" value="1"/>
</dbReference>
<dbReference type="Gene3D" id="3.30.200.20">
    <property type="entry name" value="Phosphorylase Kinase, domain 1"/>
    <property type="match status" value="1"/>
</dbReference>
<dbReference type="PROSITE" id="PS00108">
    <property type="entry name" value="PROTEIN_KINASE_ST"/>
    <property type="match status" value="1"/>
</dbReference>
<dbReference type="Pfam" id="PF00069">
    <property type="entry name" value="Pkinase"/>
    <property type="match status" value="1"/>
</dbReference>